<evidence type="ECO:0000313" key="3">
    <source>
        <dbReference type="Proteomes" id="UP001596422"/>
    </source>
</evidence>
<dbReference type="EMBL" id="JBHSWE010000002">
    <property type="protein sequence ID" value="MFC6674128.1"/>
    <property type="molecule type" value="Genomic_DNA"/>
</dbReference>
<comment type="caution">
    <text evidence="2">The sequence shown here is derived from an EMBL/GenBank/DDBJ whole genome shotgun (WGS) entry which is preliminary data.</text>
</comment>
<gene>
    <name evidence="2" type="ORF">ACFQDL_31515</name>
</gene>
<keyword evidence="1" id="KW-1133">Transmembrane helix</keyword>
<dbReference type="RefSeq" id="WP_379913803.1">
    <property type="nucleotide sequence ID" value="NZ_JBHSWE010000002.1"/>
</dbReference>
<evidence type="ECO:0000313" key="2">
    <source>
        <dbReference type="EMBL" id="MFC6674128.1"/>
    </source>
</evidence>
<feature type="transmembrane region" description="Helical" evidence="1">
    <location>
        <begin position="12"/>
        <end position="32"/>
    </location>
</feature>
<name>A0ABW2A9M5_9GAMM</name>
<evidence type="ECO:0000256" key="1">
    <source>
        <dbReference type="SAM" id="Phobius"/>
    </source>
</evidence>
<sequence>MEELKQALIELVSILSVPAIASVWLWAANELYYRAFGRYKYRAILTTGIIGTPVHETAHAVTAILFGMKVTEIAFFKPDPVSQTLGYVTYQYNPSYFIHRLGMLFTGLAPLFAGAYLVYWFFSVTHLPNLHGFFVLSDQRMLAEIGTLRALGQWAFTMVECITSWDAVLAILGAMMVGLHATPSVADLKGCLRGALAVLVVLLTYWGVLKLLPSPPELLIVKSVQWLNHLGTAILQMALLSVLGAVALSAVGFATNRIILKKKRLNAARFRLESGEKSGEPL</sequence>
<feature type="transmembrane region" description="Helical" evidence="1">
    <location>
        <begin position="191"/>
        <end position="209"/>
    </location>
</feature>
<feature type="transmembrane region" description="Helical" evidence="1">
    <location>
        <begin position="229"/>
        <end position="254"/>
    </location>
</feature>
<protein>
    <recommendedName>
        <fullName evidence="4">Peptidase M50 domain-containing protein</fullName>
    </recommendedName>
</protein>
<evidence type="ECO:0008006" key="4">
    <source>
        <dbReference type="Google" id="ProtNLM"/>
    </source>
</evidence>
<organism evidence="2 3">
    <name type="scientific">Marinobacterium aestuariivivens</name>
    <dbReference type="NCBI Taxonomy" id="1698799"/>
    <lineage>
        <taxon>Bacteria</taxon>
        <taxon>Pseudomonadati</taxon>
        <taxon>Pseudomonadota</taxon>
        <taxon>Gammaproteobacteria</taxon>
        <taxon>Oceanospirillales</taxon>
        <taxon>Oceanospirillaceae</taxon>
        <taxon>Marinobacterium</taxon>
    </lineage>
</organism>
<feature type="transmembrane region" description="Helical" evidence="1">
    <location>
        <begin position="101"/>
        <end position="122"/>
    </location>
</feature>
<accession>A0ABW2A9M5</accession>
<dbReference type="Proteomes" id="UP001596422">
    <property type="component" value="Unassembled WGS sequence"/>
</dbReference>
<reference evidence="3" key="1">
    <citation type="journal article" date="2019" name="Int. J. Syst. Evol. Microbiol.">
        <title>The Global Catalogue of Microorganisms (GCM) 10K type strain sequencing project: providing services to taxonomists for standard genome sequencing and annotation.</title>
        <authorList>
            <consortium name="The Broad Institute Genomics Platform"/>
            <consortium name="The Broad Institute Genome Sequencing Center for Infectious Disease"/>
            <person name="Wu L."/>
            <person name="Ma J."/>
        </authorList>
    </citation>
    <scope>NUCLEOTIDE SEQUENCE [LARGE SCALE GENOMIC DNA]</scope>
    <source>
        <strain evidence="3">NBRC 111756</strain>
    </source>
</reference>
<keyword evidence="1" id="KW-0812">Transmembrane</keyword>
<keyword evidence="1" id="KW-0472">Membrane</keyword>
<feature type="transmembrane region" description="Helical" evidence="1">
    <location>
        <begin position="154"/>
        <end position="179"/>
    </location>
</feature>
<keyword evidence="3" id="KW-1185">Reference proteome</keyword>
<proteinExistence type="predicted"/>